<gene>
    <name evidence="3" type="ORF">E5K04_04235</name>
</gene>
<dbReference type="InterPro" id="IPR046668">
    <property type="entry name" value="DUF6538"/>
</dbReference>
<dbReference type="OrthoDB" id="9784724at2"/>
<evidence type="ECO:0000256" key="1">
    <source>
        <dbReference type="SAM" id="Coils"/>
    </source>
</evidence>
<evidence type="ECO:0000313" key="3">
    <source>
        <dbReference type="EMBL" id="TIC85214.1"/>
    </source>
</evidence>
<organism evidence="3 4">
    <name type="scientific">Crenobacter intestini</name>
    <dbReference type="NCBI Taxonomy" id="2563443"/>
    <lineage>
        <taxon>Bacteria</taxon>
        <taxon>Pseudomonadati</taxon>
        <taxon>Pseudomonadota</taxon>
        <taxon>Betaproteobacteria</taxon>
        <taxon>Neisseriales</taxon>
        <taxon>Neisseriaceae</taxon>
        <taxon>Crenobacter</taxon>
    </lineage>
</organism>
<feature type="domain" description="DUF6538" evidence="2">
    <location>
        <begin position="4"/>
        <end position="55"/>
    </location>
</feature>
<keyword evidence="1" id="KW-0175">Coiled coil</keyword>
<sequence>MASYLRLRGSTYHFRLVLPEHLRSLFNRREVACSLGTGNRAAAKAMALELAGRIFNLTNHIKHMSEHEKQLEIDRLKKELENFQARQNFREMMIRASNRAKQIELEESEYDKRIELIHQKMKVECELRLANEKSTENLIRLAVAEAKIGEVALPYLRMSGKGGSCGITLGRAVG</sequence>
<dbReference type="EMBL" id="STGJ01000003">
    <property type="protein sequence ID" value="TIC85214.1"/>
    <property type="molecule type" value="Genomic_DNA"/>
</dbReference>
<accession>A0A4T0V128</accession>
<name>A0A4T0V128_9NEIS</name>
<dbReference type="Proteomes" id="UP000308891">
    <property type="component" value="Unassembled WGS sequence"/>
</dbReference>
<feature type="coiled-coil region" evidence="1">
    <location>
        <begin position="66"/>
        <end position="106"/>
    </location>
</feature>
<dbReference type="Pfam" id="PF20172">
    <property type="entry name" value="DUF6538"/>
    <property type="match status" value="1"/>
</dbReference>
<protein>
    <recommendedName>
        <fullName evidence="2">DUF6538 domain-containing protein</fullName>
    </recommendedName>
</protein>
<dbReference type="AlphaFoldDB" id="A0A4T0V128"/>
<evidence type="ECO:0000313" key="4">
    <source>
        <dbReference type="Proteomes" id="UP000308891"/>
    </source>
</evidence>
<evidence type="ECO:0000259" key="2">
    <source>
        <dbReference type="Pfam" id="PF20172"/>
    </source>
</evidence>
<comment type="caution">
    <text evidence="3">The sequence shown here is derived from an EMBL/GenBank/DDBJ whole genome shotgun (WGS) entry which is preliminary data.</text>
</comment>
<keyword evidence="4" id="KW-1185">Reference proteome</keyword>
<reference evidence="3 4" key="1">
    <citation type="submission" date="2019-04" db="EMBL/GenBank/DDBJ databases">
        <title>Crenobacter sp. nov.</title>
        <authorList>
            <person name="Shi S."/>
        </authorList>
    </citation>
    <scope>NUCLEOTIDE SEQUENCE [LARGE SCALE GENOMIC DNA]</scope>
    <source>
        <strain evidence="3 4">GY 70310</strain>
    </source>
</reference>
<dbReference type="RefSeq" id="WP_136551662.1">
    <property type="nucleotide sequence ID" value="NZ_STGJ01000003.1"/>
</dbReference>
<proteinExistence type="predicted"/>